<dbReference type="PATRIC" id="fig|1424334.3.peg.529"/>
<dbReference type="Proteomes" id="UP000018733">
    <property type="component" value="Unassembled WGS sequence"/>
</dbReference>
<evidence type="ECO:0000256" key="2">
    <source>
        <dbReference type="ARBA" id="ARBA00023002"/>
    </source>
</evidence>
<keyword evidence="1" id="KW-0521">NADP</keyword>
<dbReference type="PANTHER" id="PTHR48106">
    <property type="entry name" value="QUINONE OXIDOREDUCTASE PIG3-RELATED"/>
    <property type="match status" value="1"/>
</dbReference>
<dbReference type="InterPro" id="IPR013154">
    <property type="entry name" value="ADH-like_N"/>
</dbReference>
<dbReference type="InterPro" id="IPR011032">
    <property type="entry name" value="GroES-like_sf"/>
</dbReference>
<dbReference type="PANTHER" id="PTHR48106:SF18">
    <property type="entry name" value="QUINONE OXIDOREDUCTASE PIG3"/>
    <property type="match status" value="1"/>
</dbReference>
<dbReference type="SUPFAM" id="SSF51735">
    <property type="entry name" value="NAD(P)-binding Rossmann-fold domains"/>
    <property type="match status" value="1"/>
</dbReference>
<dbReference type="Gene3D" id="3.90.180.10">
    <property type="entry name" value="Medium-chain alcohol dehydrogenases, catalytic domain"/>
    <property type="match status" value="1"/>
</dbReference>
<evidence type="ECO:0000256" key="1">
    <source>
        <dbReference type="ARBA" id="ARBA00022857"/>
    </source>
</evidence>
<dbReference type="EMBL" id="AYXT01000001">
    <property type="protein sequence ID" value="ETF04086.1"/>
    <property type="molecule type" value="Genomic_DNA"/>
</dbReference>
<dbReference type="CDD" id="cd08253">
    <property type="entry name" value="zeta_crystallin"/>
    <property type="match status" value="1"/>
</dbReference>
<evidence type="ECO:0000313" key="5">
    <source>
        <dbReference type="Proteomes" id="UP000018733"/>
    </source>
</evidence>
<dbReference type="GO" id="GO:0016651">
    <property type="term" value="F:oxidoreductase activity, acting on NAD(P)H"/>
    <property type="evidence" value="ECO:0007669"/>
    <property type="project" value="TreeGrafter"/>
</dbReference>
<dbReference type="HOGENOM" id="CLU_026673_3_1_4"/>
<protein>
    <submittedName>
        <fullName evidence="4">NADPH:quinone oxidoreductase</fullName>
    </submittedName>
</protein>
<dbReference type="SMART" id="SM00829">
    <property type="entry name" value="PKS_ER"/>
    <property type="match status" value="1"/>
</dbReference>
<dbReference type="Gene3D" id="3.40.50.720">
    <property type="entry name" value="NAD(P)-binding Rossmann-like Domain"/>
    <property type="match status" value="1"/>
</dbReference>
<dbReference type="InterPro" id="IPR036291">
    <property type="entry name" value="NAD(P)-bd_dom_sf"/>
</dbReference>
<dbReference type="AlphaFoldDB" id="V8QVY6"/>
<feature type="domain" description="Enoyl reductase (ER)" evidence="3">
    <location>
        <begin position="11"/>
        <end position="324"/>
    </location>
</feature>
<dbReference type="Pfam" id="PF00107">
    <property type="entry name" value="ADH_zinc_N"/>
    <property type="match status" value="1"/>
</dbReference>
<dbReference type="InterPro" id="IPR020843">
    <property type="entry name" value="ER"/>
</dbReference>
<keyword evidence="5" id="KW-1185">Reference proteome</keyword>
<dbReference type="SUPFAM" id="SSF50129">
    <property type="entry name" value="GroES-like"/>
    <property type="match status" value="1"/>
</dbReference>
<sequence length="326" mass="34947">MRAAWYEHNGAAAEVLRVGKQPVPEPGEGQLRVRIMCSGVNPSDVKSRAGGRPVRWDRIIPHSDGAGIVDKVGEGADHNRVGQRVWVWNAQYGRPYGTAAEYVVLPAEQVVYLPDSVAFEAGACLGIPALTAFRAVELADLGPDATVLIIGGASGVGYYAAQMARASGARVLTTVGSADKAAFLRGAGFEETILYKQEPVAERVMALTNGAGVHAIIDMDLSTTITLVDQSVLAHHGRYVCYGSNERGVVPLNYGAWLPRSLSLHFFLVYELTGIQRERAVNGVQALLQRELLQHHIGQSFELADIALAHQVVEEGGSQGNVIVKC</sequence>
<gene>
    <name evidence="4" type="ORF">W822_02640</name>
</gene>
<reference evidence="4 5" key="1">
    <citation type="journal article" date="2014" name="Genome Announc.">
        <title>Draft Genome Sequence of Advenella kashmirensis Strain W13003, a Polycyclic Aromatic Hydrocarbon-Degrading Bacterium.</title>
        <authorList>
            <person name="Wang X."/>
            <person name="Jin D."/>
            <person name="Zhou L."/>
            <person name="Wu L."/>
            <person name="An W."/>
            <person name="Zhao L."/>
        </authorList>
    </citation>
    <scope>NUCLEOTIDE SEQUENCE [LARGE SCALE GENOMIC DNA]</scope>
    <source>
        <strain evidence="4 5">W13003</strain>
    </source>
</reference>
<dbReference type="Pfam" id="PF08240">
    <property type="entry name" value="ADH_N"/>
    <property type="match status" value="1"/>
</dbReference>
<evidence type="ECO:0000313" key="4">
    <source>
        <dbReference type="EMBL" id="ETF04086.1"/>
    </source>
</evidence>
<organism evidence="4 5">
    <name type="scientific">Advenella kashmirensis W13003</name>
    <dbReference type="NCBI Taxonomy" id="1424334"/>
    <lineage>
        <taxon>Bacteria</taxon>
        <taxon>Pseudomonadati</taxon>
        <taxon>Pseudomonadota</taxon>
        <taxon>Betaproteobacteria</taxon>
        <taxon>Burkholderiales</taxon>
        <taxon>Alcaligenaceae</taxon>
    </lineage>
</organism>
<dbReference type="eggNOG" id="COG0604">
    <property type="taxonomic scope" value="Bacteria"/>
</dbReference>
<name>V8QVY6_9BURK</name>
<dbReference type="STRING" id="1424334.W822_02640"/>
<dbReference type="GO" id="GO:0070402">
    <property type="term" value="F:NADPH binding"/>
    <property type="evidence" value="ECO:0007669"/>
    <property type="project" value="TreeGrafter"/>
</dbReference>
<proteinExistence type="predicted"/>
<keyword evidence="2" id="KW-0560">Oxidoreductase</keyword>
<accession>V8QVY6</accession>
<dbReference type="InterPro" id="IPR013149">
    <property type="entry name" value="ADH-like_C"/>
</dbReference>
<evidence type="ECO:0000259" key="3">
    <source>
        <dbReference type="SMART" id="SM00829"/>
    </source>
</evidence>
<comment type="caution">
    <text evidence="4">The sequence shown here is derived from an EMBL/GenBank/DDBJ whole genome shotgun (WGS) entry which is preliminary data.</text>
</comment>